<feature type="compositionally biased region" description="Polar residues" evidence="1">
    <location>
        <begin position="138"/>
        <end position="151"/>
    </location>
</feature>
<evidence type="ECO:0000313" key="3">
    <source>
        <dbReference type="EMBL" id="KAK9841406.1"/>
    </source>
</evidence>
<evidence type="ECO:0000256" key="1">
    <source>
        <dbReference type="SAM" id="MobiDB-lite"/>
    </source>
</evidence>
<dbReference type="InterPro" id="IPR007005">
    <property type="entry name" value="XAP5"/>
</dbReference>
<organism evidence="3 4">
    <name type="scientific">Apatococcus lobatus</name>
    <dbReference type="NCBI Taxonomy" id="904363"/>
    <lineage>
        <taxon>Eukaryota</taxon>
        <taxon>Viridiplantae</taxon>
        <taxon>Chlorophyta</taxon>
        <taxon>core chlorophytes</taxon>
        <taxon>Trebouxiophyceae</taxon>
        <taxon>Chlorellales</taxon>
        <taxon>Chlorellaceae</taxon>
        <taxon>Apatococcus</taxon>
    </lineage>
</organism>
<feature type="domain" description="FAM50A/XAP5 C-terminal" evidence="2">
    <location>
        <begin position="200"/>
        <end position="332"/>
    </location>
</feature>
<dbReference type="GO" id="GO:0006325">
    <property type="term" value="P:chromatin organization"/>
    <property type="evidence" value="ECO:0007669"/>
    <property type="project" value="TreeGrafter"/>
</dbReference>
<dbReference type="PANTHER" id="PTHR12722">
    <property type="entry name" value="XAP-5 PROTEIN-RELATED"/>
    <property type="match status" value="1"/>
</dbReference>
<dbReference type="EMBL" id="JALJOS010000003">
    <property type="protein sequence ID" value="KAK9841406.1"/>
    <property type="molecule type" value="Genomic_DNA"/>
</dbReference>
<feature type="compositionally biased region" description="Acidic residues" evidence="1">
    <location>
        <begin position="124"/>
        <end position="136"/>
    </location>
</feature>
<accession>A0AAW1S7E6</accession>
<sequence length="332" mass="38495">MGLQGYVGNAEDVRRIRRQEKQRESEKKKFEDLRKASAANIDAAGLRQFGAGASEAIETVFKNETIGLVTREEFVSKRATVQERFEEEVLKRKRQAEESARQDRLRQREKKAKLAAKSKLSFGEEGDEQEQEEEEATAPSNASADGASDSQVNKVATLGKNPAVPTDFLRDRDREILEEDMRRQLQKEYQLRQQVIKNEPLHITYSYWDGSGHRRKIAVRKGDTISQFLQQVREQLAPEFREMRATSTSSLMYIKEDLIIPQSISFYDLIISRARGKSGPLFHFDVHDDIRVQHDATKEKDDSHAGKVVDRHWYNRNKHIFPANRWEMYEPQ</sequence>
<comment type="caution">
    <text evidence="3">The sequence shown here is derived from an EMBL/GenBank/DDBJ whole genome shotgun (WGS) entry which is preliminary data.</text>
</comment>
<dbReference type="AlphaFoldDB" id="A0AAW1S7E6"/>
<dbReference type="Pfam" id="PF04921">
    <property type="entry name" value="XAP5"/>
    <property type="match status" value="1"/>
</dbReference>
<dbReference type="InterPro" id="IPR048337">
    <property type="entry name" value="FAM50A/XAP5_C"/>
</dbReference>
<dbReference type="PANTHER" id="PTHR12722:SF0">
    <property type="entry name" value="PROTEIN FAM50A"/>
    <property type="match status" value="1"/>
</dbReference>
<dbReference type="GO" id="GO:0005634">
    <property type="term" value="C:nucleus"/>
    <property type="evidence" value="ECO:0007669"/>
    <property type="project" value="InterPro"/>
</dbReference>
<feature type="compositionally biased region" description="Basic and acidic residues" evidence="1">
    <location>
        <begin position="90"/>
        <end position="106"/>
    </location>
</feature>
<evidence type="ECO:0000313" key="4">
    <source>
        <dbReference type="Proteomes" id="UP001438707"/>
    </source>
</evidence>
<gene>
    <name evidence="3" type="ORF">WJX74_005236</name>
</gene>
<feature type="compositionally biased region" description="Basic residues" evidence="1">
    <location>
        <begin position="107"/>
        <end position="116"/>
    </location>
</feature>
<protein>
    <recommendedName>
        <fullName evidence="2">FAM50A/XAP5 C-terminal domain-containing protein</fullName>
    </recommendedName>
</protein>
<proteinExistence type="predicted"/>
<feature type="region of interest" description="Disordered" evidence="1">
    <location>
        <begin position="14"/>
        <end position="33"/>
    </location>
</feature>
<dbReference type="Proteomes" id="UP001438707">
    <property type="component" value="Unassembled WGS sequence"/>
</dbReference>
<evidence type="ECO:0000259" key="2">
    <source>
        <dbReference type="Pfam" id="PF04921"/>
    </source>
</evidence>
<feature type="region of interest" description="Disordered" evidence="1">
    <location>
        <begin position="90"/>
        <end position="151"/>
    </location>
</feature>
<name>A0AAW1S7E6_9CHLO</name>
<reference evidence="3 4" key="1">
    <citation type="journal article" date="2024" name="Nat. Commun.">
        <title>Phylogenomics reveals the evolutionary origins of lichenization in chlorophyte algae.</title>
        <authorList>
            <person name="Puginier C."/>
            <person name="Libourel C."/>
            <person name="Otte J."/>
            <person name="Skaloud P."/>
            <person name="Haon M."/>
            <person name="Grisel S."/>
            <person name="Petersen M."/>
            <person name="Berrin J.G."/>
            <person name="Delaux P.M."/>
            <person name="Dal Grande F."/>
            <person name="Keller J."/>
        </authorList>
    </citation>
    <scope>NUCLEOTIDE SEQUENCE [LARGE SCALE GENOMIC DNA]</scope>
    <source>
        <strain evidence="3 4">SAG 2145</strain>
    </source>
</reference>
<keyword evidence="4" id="KW-1185">Reference proteome</keyword>